<evidence type="ECO:0000313" key="3">
    <source>
        <dbReference type="Proteomes" id="UP000001544"/>
    </source>
</evidence>
<geneLocation type="plasmid" evidence="2 3">
    <name>pBpOF4-01</name>
</geneLocation>
<dbReference type="SUPFAM" id="SSF69572">
    <property type="entry name" value="Activating enzymes of the ubiquitin-like proteins"/>
    <property type="match status" value="1"/>
</dbReference>
<sequence>MKGLKLSDTSIAYDIVIIGAGANGSHFFRSLLQDLSGFEESVTVKITIADADKVEGKNLKNQLFDKEDIGEFKVEALVDRYSMHYGCFVQSVTSYITDISMLRSLFSLTQKDVRDGVVIMPVLIGCVDNNATRQLMHRFFYEEENIIYVDLGVEGVTLPNPNLTPSERAIEKGIIDATGFTGQVVTGYKRDGEIFLPPVGDVYRNILMEQDRFPGQSCGAAIVNNPQRCATNKLAAQLANGVIVGLFHTKSLYTHVIDFNAQYSGSKPHFIPEPVFKKHFELLKDKRIQNK</sequence>
<organism evidence="2 3">
    <name type="scientific">Alkalihalophilus pseudofirmus (strain ATCC BAA-2126 / JCM 17055 / OF4)</name>
    <name type="common">Bacillus pseudofirmus</name>
    <dbReference type="NCBI Taxonomy" id="398511"/>
    <lineage>
        <taxon>Bacteria</taxon>
        <taxon>Bacillati</taxon>
        <taxon>Bacillota</taxon>
        <taxon>Bacilli</taxon>
        <taxon>Bacillales</taxon>
        <taxon>Bacillaceae</taxon>
        <taxon>Alkalihalophilus</taxon>
    </lineage>
</organism>
<dbReference type="AlphaFoldDB" id="D3G1A8"/>
<protein>
    <submittedName>
        <fullName evidence="2">ThiF family protein</fullName>
    </submittedName>
</protein>
<dbReference type="InterPro" id="IPR035985">
    <property type="entry name" value="Ubiquitin-activating_enz"/>
</dbReference>
<keyword evidence="3" id="KW-1185">Reference proteome</keyword>
<keyword evidence="2" id="KW-0614">Plasmid</keyword>
<gene>
    <name evidence="2" type="ordered locus">BpOF4_20694</name>
</gene>
<dbReference type="InterPro" id="IPR000594">
    <property type="entry name" value="ThiF_NAD_FAD-bd"/>
</dbReference>
<accession>D3G1A8</accession>
<dbReference type="EMBL" id="CP001879">
    <property type="protein sequence ID" value="ADC52134.1"/>
    <property type="molecule type" value="Genomic_DNA"/>
</dbReference>
<reference evidence="2 3" key="1">
    <citation type="journal article" date="2011" name="Environ. Microbiol.">
        <title>Genome of alkaliphilic Bacillus pseudofirmus OF4 reveals adaptations that support the ability to grow in an external pH range from 7.5 to 11.4.</title>
        <authorList>
            <person name="Janto B."/>
            <person name="Ahmed A."/>
            <person name="Ito M."/>
            <person name="Liu J."/>
            <person name="Hicks D.B."/>
            <person name="Pagni S."/>
            <person name="Fackelmayer O.J."/>
            <person name="Smith T.A."/>
            <person name="Earl J."/>
            <person name="Elbourne L.D."/>
            <person name="Hassan K."/>
            <person name="Paulsen I.T."/>
            <person name="Kolsto A.B."/>
            <person name="Tourasse N.J."/>
            <person name="Ehrlich G.D."/>
            <person name="Boissy R."/>
            <person name="Ivey D.M."/>
            <person name="Li G."/>
            <person name="Xue Y."/>
            <person name="Ma Y."/>
            <person name="Hu F.Z."/>
            <person name="Krulwich T.A."/>
        </authorList>
    </citation>
    <scope>NUCLEOTIDE SEQUENCE [LARGE SCALE GENOMIC DNA]</scope>
    <source>
        <strain evidence="3">ATCC BAA-2126 / JCM 17055 / OF4</strain>
    </source>
</reference>
<dbReference type="RefSeq" id="WP_012961048.1">
    <property type="nucleotide sequence ID" value="NC_013792.1"/>
</dbReference>
<name>D3G1A8_ALKPO</name>
<evidence type="ECO:0000313" key="2">
    <source>
        <dbReference type="EMBL" id="ADC52134.1"/>
    </source>
</evidence>
<dbReference type="GO" id="GO:0008641">
    <property type="term" value="F:ubiquitin-like modifier activating enzyme activity"/>
    <property type="evidence" value="ECO:0007669"/>
    <property type="project" value="InterPro"/>
</dbReference>
<dbReference type="Pfam" id="PF00899">
    <property type="entry name" value="ThiF"/>
    <property type="match status" value="1"/>
</dbReference>
<dbReference type="KEGG" id="bpf:BpOF4_20694"/>
<proteinExistence type="predicted"/>
<evidence type="ECO:0000259" key="1">
    <source>
        <dbReference type="Pfam" id="PF00899"/>
    </source>
</evidence>
<dbReference type="HOGENOM" id="CLU_070016_1_0_9"/>
<dbReference type="Gene3D" id="3.40.50.720">
    <property type="entry name" value="NAD(P)-binding Rossmann-like Domain"/>
    <property type="match status" value="1"/>
</dbReference>
<dbReference type="Proteomes" id="UP000001544">
    <property type="component" value="Plasmid pBpOF4-01"/>
</dbReference>
<dbReference type="eggNOG" id="COG0476">
    <property type="taxonomic scope" value="Bacteria"/>
</dbReference>
<feature type="domain" description="THIF-type NAD/FAD binding fold" evidence="1">
    <location>
        <begin position="14"/>
        <end position="222"/>
    </location>
</feature>